<evidence type="ECO:0000313" key="1">
    <source>
        <dbReference type="EMBL" id="JAD77276.1"/>
    </source>
</evidence>
<reference evidence="1" key="2">
    <citation type="journal article" date="2015" name="Data Brief">
        <title>Shoot transcriptome of the giant reed, Arundo donax.</title>
        <authorList>
            <person name="Barrero R.A."/>
            <person name="Guerrero F.D."/>
            <person name="Moolhuijzen P."/>
            <person name="Goolsby J.A."/>
            <person name="Tidwell J."/>
            <person name="Bellgard S.E."/>
            <person name="Bellgard M.I."/>
        </authorList>
    </citation>
    <scope>NUCLEOTIDE SEQUENCE</scope>
    <source>
        <tissue evidence="1">Shoot tissue taken approximately 20 cm above the soil surface</tissue>
    </source>
</reference>
<accession>A0A0A9CNU6</accession>
<reference evidence="1" key="1">
    <citation type="submission" date="2014-09" db="EMBL/GenBank/DDBJ databases">
        <authorList>
            <person name="Magalhaes I.L.F."/>
            <person name="Oliveira U."/>
            <person name="Santos F.R."/>
            <person name="Vidigal T.H.D.A."/>
            <person name="Brescovit A.D."/>
            <person name="Santos A.J."/>
        </authorList>
    </citation>
    <scope>NUCLEOTIDE SEQUENCE</scope>
    <source>
        <tissue evidence="1">Shoot tissue taken approximately 20 cm above the soil surface</tissue>
    </source>
</reference>
<organism evidence="1">
    <name type="scientific">Arundo donax</name>
    <name type="common">Giant reed</name>
    <name type="synonym">Donax arundinaceus</name>
    <dbReference type="NCBI Taxonomy" id="35708"/>
    <lineage>
        <taxon>Eukaryota</taxon>
        <taxon>Viridiplantae</taxon>
        <taxon>Streptophyta</taxon>
        <taxon>Embryophyta</taxon>
        <taxon>Tracheophyta</taxon>
        <taxon>Spermatophyta</taxon>
        <taxon>Magnoliopsida</taxon>
        <taxon>Liliopsida</taxon>
        <taxon>Poales</taxon>
        <taxon>Poaceae</taxon>
        <taxon>PACMAD clade</taxon>
        <taxon>Arundinoideae</taxon>
        <taxon>Arundineae</taxon>
        <taxon>Arundo</taxon>
    </lineage>
</organism>
<sequence length="96" mass="10158">MPSSVNIPHSLAIALAVLTLSPVTILTMIPADIQALTASLTPGRTGSLMPKMDIRVKPHVGLSASSSKSSTSLYARHNVLKASEAKELIVSKMFFL</sequence>
<protein>
    <submittedName>
        <fullName evidence="1">Uncharacterized protein</fullName>
    </submittedName>
</protein>
<dbReference type="AlphaFoldDB" id="A0A0A9CNU6"/>
<name>A0A0A9CNU6_ARUDO</name>
<dbReference type="EMBL" id="GBRH01220619">
    <property type="protein sequence ID" value="JAD77276.1"/>
    <property type="molecule type" value="Transcribed_RNA"/>
</dbReference>
<proteinExistence type="predicted"/>